<dbReference type="KEGG" id="sact:DMT42_35750"/>
<evidence type="ECO:0000256" key="3">
    <source>
        <dbReference type="ARBA" id="ARBA00023125"/>
    </source>
</evidence>
<dbReference type="InterPro" id="IPR036271">
    <property type="entry name" value="Tet_transcr_reg_TetR-rel_C_sf"/>
</dbReference>
<proteinExistence type="predicted"/>
<protein>
    <submittedName>
        <fullName evidence="7">TetR family transcriptional regulator</fullName>
    </submittedName>
</protein>
<dbReference type="SUPFAM" id="SSF48498">
    <property type="entry name" value="Tetracyclin repressor-like, C-terminal domain"/>
    <property type="match status" value="1"/>
</dbReference>
<dbReference type="InterPro" id="IPR001647">
    <property type="entry name" value="HTH_TetR"/>
</dbReference>
<evidence type="ECO:0000313" key="7">
    <source>
        <dbReference type="EMBL" id="AWT47083.1"/>
    </source>
</evidence>
<reference evidence="7 8" key="1">
    <citation type="submission" date="2018-06" db="EMBL/GenBank/DDBJ databases">
        <title>The complete genome sequence of a nosiheptide producer Streptomyces actuosus ATCC 25421: deducing the ability of producing a new class III lantibiotics.</title>
        <authorList>
            <person name="Liu W."/>
            <person name="Sun F."/>
            <person name="Hu Y."/>
        </authorList>
    </citation>
    <scope>NUCLEOTIDE SEQUENCE [LARGE SCALE GENOMIC DNA]</scope>
    <source>
        <strain evidence="7 8">ATCC 25421</strain>
    </source>
</reference>
<dbReference type="PANTHER" id="PTHR47506">
    <property type="entry name" value="TRANSCRIPTIONAL REGULATORY PROTEIN"/>
    <property type="match status" value="1"/>
</dbReference>
<dbReference type="AlphaFoldDB" id="A0A2U9PC12"/>
<evidence type="ECO:0000256" key="2">
    <source>
        <dbReference type="ARBA" id="ARBA00023015"/>
    </source>
</evidence>
<evidence type="ECO:0000259" key="6">
    <source>
        <dbReference type="PROSITE" id="PS50977"/>
    </source>
</evidence>
<dbReference type="Pfam" id="PF00440">
    <property type="entry name" value="TetR_N"/>
    <property type="match status" value="1"/>
</dbReference>
<feature type="DNA-binding region" description="H-T-H motif" evidence="5">
    <location>
        <begin position="28"/>
        <end position="47"/>
    </location>
</feature>
<dbReference type="InterPro" id="IPR009057">
    <property type="entry name" value="Homeodomain-like_sf"/>
</dbReference>
<dbReference type="Proteomes" id="UP000247634">
    <property type="component" value="Chromosome"/>
</dbReference>
<keyword evidence="8" id="KW-1185">Reference proteome</keyword>
<evidence type="ECO:0000256" key="4">
    <source>
        <dbReference type="ARBA" id="ARBA00023163"/>
    </source>
</evidence>
<dbReference type="Gene3D" id="1.10.357.10">
    <property type="entry name" value="Tetracycline Repressor, domain 2"/>
    <property type="match status" value="1"/>
</dbReference>
<dbReference type="RefSeq" id="WP_110634998.1">
    <property type="nucleotide sequence ID" value="NZ_CP029788.1"/>
</dbReference>
<evidence type="ECO:0000256" key="5">
    <source>
        <dbReference type="PROSITE-ProRule" id="PRU00335"/>
    </source>
</evidence>
<accession>A0A2U9PC12</accession>
<dbReference type="InterPro" id="IPR039538">
    <property type="entry name" value="BetI_C"/>
</dbReference>
<name>A0A2U9PC12_STRAS</name>
<gene>
    <name evidence="7" type="ORF">DMT42_35750</name>
</gene>
<evidence type="ECO:0000313" key="8">
    <source>
        <dbReference type="Proteomes" id="UP000247634"/>
    </source>
</evidence>
<dbReference type="EMBL" id="CP029788">
    <property type="protein sequence ID" value="AWT47083.1"/>
    <property type="molecule type" value="Genomic_DNA"/>
</dbReference>
<feature type="domain" description="HTH tetR-type" evidence="6">
    <location>
        <begin position="6"/>
        <end position="65"/>
    </location>
</feature>
<sequence>MSSTRPGPRERLLDAARDLTYRQGVHVGVDAILKQADVARRSLYQHFGGKDGLIAEVLRTSAQEDRYRTVMDAAGEDPRARVLAVFDELERITTAPGFRGCRYTSADLALTDPRHPAHTEVRRYKDGVHALFTDELTRLGHPSPEAAADQLLVLVDGVLAHAVTRPDAHPARAARRLAEHVLDARD</sequence>
<dbReference type="SUPFAM" id="SSF46689">
    <property type="entry name" value="Homeodomain-like"/>
    <property type="match status" value="1"/>
</dbReference>
<keyword evidence="3 5" id="KW-0238">DNA-binding</keyword>
<keyword evidence="4" id="KW-0804">Transcription</keyword>
<dbReference type="GO" id="GO:0003677">
    <property type="term" value="F:DNA binding"/>
    <property type="evidence" value="ECO:0007669"/>
    <property type="project" value="UniProtKB-UniRule"/>
</dbReference>
<dbReference type="PROSITE" id="PS50977">
    <property type="entry name" value="HTH_TETR_2"/>
    <property type="match status" value="1"/>
</dbReference>
<dbReference type="OrthoDB" id="4214267at2"/>
<dbReference type="Pfam" id="PF13977">
    <property type="entry name" value="TetR_C_6"/>
    <property type="match status" value="1"/>
</dbReference>
<evidence type="ECO:0000256" key="1">
    <source>
        <dbReference type="ARBA" id="ARBA00022491"/>
    </source>
</evidence>
<keyword evidence="1" id="KW-0678">Repressor</keyword>
<dbReference type="PANTHER" id="PTHR47506:SF1">
    <property type="entry name" value="HTH-TYPE TRANSCRIPTIONAL REGULATOR YJDC"/>
    <property type="match status" value="1"/>
</dbReference>
<dbReference type="PRINTS" id="PR00455">
    <property type="entry name" value="HTHTETR"/>
</dbReference>
<organism evidence="7 8">
    <name type="scientific">Streptomyces actuosus</name>
    <dbReference type="NCBI Taxonomy" id="1885"/>
    <lineage>
        <taxon>Bacteria</taxon>
        <taxon>Bacillati</taxon>
        <taxon>Actinomycetota</taxon>
        <taxon>Actinomycetes</taxon>
        <taxon>Kitasatosporales</taxon>
        <taxon>Streptomycetaceae</taxon>
        <taxon>Streptomyces</taxon>
    </lineage>
</organism>
<keyword evidence="2" id="KW-0805">Transcription regulation</keyword>